<evidence type="ECO:0000313" key="2">
    <source>
        <dbReference type="Proteomes" id="UP000003861"/>
    </source>
</evidence>
<accession>F7PLN6</accession>
<organism evidence="1 2">
    <name type="scientific">Halorhabdus tiamatea SARL4B</name>
    <dbReference type="NCBI Taxonomy" id="1033806"/>
    <lineage>
        <taxon>Archaea</taxon>
        <taxon>Methanobacteriati</taxon>
        <taxon>Methanobacteriota</taxon>
        <taxon>Stenosarchaea group</taxon>
        <taxon>Halobacteria</taxon>
        <taxon>Halobacteriales</taxon>
        <taxon>Haloarculaceae</taxon>
        <taxon>Halorhabdus</taxon>
    </lineage>
</organism>
<dbReference type="Proteomes" id="UP000003861">
    <property type="component" value="Unassembled WGS sequence"/>
</dbReference>
<reference evidence="1 2" key="1">
    <citation type="journal article" date="2011" name="J. Bacteriol.">
        <title>Genome sequence of Halorhabdus tiamatea, the first archaeon isolated from a deep-sea anoxic brine lake.</title>
        <authorList>
            <person name="Antunes A."/>
            <person name="Alam I."/>
            <person name="Bajic V.B."/>
            <person name="Stingl U."/>
        </authorList>
    </citation>
    <scope>NUCLEOTIDE SEQUENCE [LARGE SCALE GENOMIC DNA]</scope>
    <source>
        <strain evidence="1 2">SARL4B</strain>
    </source>
</reference>
<proteinExistence type="predicted"/>
<dbReference type="EMBL" id="AFNT02000003">
    <property type="protein sequence ID" value="ERJ07428.1"/>
    <property type="molecule type" value="Genomic_DNA"/>
</dbReference>
<protein>
    <submittedName>
        <fullName evidence="1">Uncharacterized protein</fullName>
    </submittedName>
</protein>
<name>F7PLN6_9EURY</name>
<gene>
    <name evidence="1" type="ORF">HLRTI_000470</name>
</gene>
<comment type="caution">
    <text evidence="1">The sequence shown here is derived from an EMBL/GenBank/DDBJ whole genome shotgun (WGS) entry which is preliminary data.</text>
</comment>
<dbReference type="RefSeq" id="WP_008526992.1">
    <property type="nucleotide sequence ID" value="NZ_AFNT02000003.1"/>
</dbReference>
<reference evidence="1 2" key="2">
    <citation type="journal article" date="2013" name="PLoS ONE">
        <title>INDIGO - INtegrated Data Warehouse of MIcrobial GenOmes with Examples from the Red Sea Extremophiles.</title>
        <authorList>
            <person name="Alam I."/>
            <person name="Antunes A."/>
            <person name="Kamau A.A."/>
            <person name="Ba Alawi W."/>
            <person name="Kalkatawi M."/>
            <person name="Stingl U."/>
            <person name="Bajic V.B."/>
        </authorList>
    </citation>
    <scope>NUCLEOTIDE SEQUENCE [LARGE SCALE GENOMIC DNA]</scope>
    <source>
        <strain evidence="1 2">SARL4B</strain>
    </source>
</reference>
<evidence type="ECO:0000313" key="1">
    <source>
        <dbReference type="EMBL" id="ERJ07428.1"/>
    </source>
</evidence>
<sequence>MAATPRNSPTAFQIVDEYEPQLRRLSATDRVEPVHESWCDSNGYDEVLKHHHELRVDVSDPDNTRLQRVFDELRDRHQATVDRVGVFVVSPNGTRSEVSDASEGLETTVTEYRIKPE</sequence>
<dbReference type="AlphaFoldDB" id="F7PLN6"/>